<evidence type="ECO:0000313" key="2">
    <source>
        <dbReference type="EMBL" id="OJI95923.1"/>
    </source>
</evidence>
<reference evidence="3" key="1">
    <citation type="journal article" date="2017" name="Genome Biol.">
        <title>Comparative genomics reveals high biological diversity and specific adaptations in the industrially and medically important fungal genus Aspergillus.</title>
        <authorList>
            <person name="de Vries R.P."/>
            <person name="Riley R."/>
            <person name="Wiebenga A."/>
            <person name="Aguilar-Osorio G."/>
            <person name="Amillis S."/>
            <person name="Uchima C.A."/>
            <person name="Anderluh G."/>
            <person name="Asadollahi M."/>
            <person name="Askin M."/>
            <person name="Barry K."/>
            <person name="Battaglia E."/>
            <person name="Bayram O."/>
            <person name="Benocci T."/>
            <person name="Braus-Stromeyer S.A."/>
            <person name="Caldana C."/>
            <person name="Canovas D."/>
            <person name="Cerqueira G.C."/>
            <person name="Chen F."/>
            <person name="Chen W."/>
            <person name="Choi C."/>
            <person name="Clum A."/>
            <person name="Dos Santos R.A."/>
            <person name="Damasio A.R."/>
            <person name="Diallinas G."/>
            <person name="Emri T."/>
            <person name="Fekete E."/>
            <person name="Flipphi M."/>
            <person name="Freyberg S."/>
            <person name="Gallo A."/>
            <person name="Gournas C."/>
            <person name="Habgood R."/>
            <person name="Hainaut M."/>
            <person name="Harispe M.L."/>
            <person name="Henrissat B."/>
            <person name="Hilden K.S."/>
            <person name="Hope R."/>
            <person name="Hossain A."/>
            <person name="Karabika E."/>
            <person name="Karaffa L."/>
            <person name="Karanyi Z."/>
            <person name="Krasevec N."/>
            <person name="Kuo A."/>
            <person name="Kusch H."/>
            <person name="LaButti K."/>
            <person name="Lagendijk E.L."/>
            <person name="Lapidus A."/>
            <person name="Levasseur A."/>
            <person name="Lindquist E."/>
            <person name="Lipzen A."/>
            <person name="Logrieco A.F."/>
            <person name="MacCabe A."/>
            <person name="Maekelae M.R."/>
            <person name="Malavazi I."/>
            <person name="Melin P."/>
            <person name="Meyer V."/>
            <person name="Mielnichuk N."/>
            <person name="Miskei M."/>
            <person name="Molnar A.P."/>
            <person name="Mule G."/>
            <person name="Ngan C.Y."/>
            <person name="Orejas M."/>
            <person name="Orosz E."/>
            <person name="Ouedraogo J.P."/>
            <person name="Overkamp K.M."/>
            <person name="Park H.-S."/>
            <person name="Perrone G."/>
            <person name="Piumi F."/>
            <person name="Punt P.J."/>
            <person name="Ram A.F."/>
            <person name="Ramon A."/>
            <person name="Rauscher S."/>
            <person name="Record E."/>
            <person name="Riano-Pachon D.M."/>
            <person name="Robert V."/>
            <person name="Roehrig J."/>
            <person name="Ruller R."/>
            <person name="Salamov A."/>
            <person name="Salih N.S."/>
            <person name="Samson R.A."/>
            <person name="Sandor E."/>
            <person name="Sanguinetti M."/>
            <person name="Schuetze T."/>
            <person name="Sepcic K."/>
            <person name="Shelest E."/>
            <person name="Sherlock G."/>
            <person name="Sophianopoulou V."/>
            <person name="Squina F.M."/>
            <person name="Sun H."/>
            <person name="Susca A."/>
            <person name="Todd R.B."/>
            <person name="Tsang A."/>
            <person name="Unkles S.E."/>
            <person name="van de Wiele N."/>
            <person name="van Rossen-Uffink D."/>
            <person name="Oliveira J.V."/>
            <person name="Vesth T.C."/>
            <person name="Visser J."/>
            <person name="Yu J.-H."/>
            <person name="Zhou M."/>
            <person name="Andersen M.R."/>
            <person name="Archer D.B."/>
            <person name="Baker S.E."/>
            <person name="Benoit I."/>
            <person name="Brakhage A.A."/>
            <person name="Braus G.H."/>
            <person name="Fischer R."/>
            <person name="Frisvad J.C."/>
            <person name="Goldman G.H."/>
            <person name="Houbraken J."/>
            <person name="Oakley B."/>
            <person name="Pocsi I."/>
            <person name="Scazzocchio C."/>
            <person name="Seiboth B."/>
            <person name="vanKuyk P.A."/>
            <person name="Wortman J."/>
            <person name="Dyer P.S."/>
            <person name="Grigoriev I.V."/>
        </authorList>
    </citation>
    <scope>NUCLEOTIDE SEQUENCE [LARGE SCALE GENOMIC DNA]</scope>
    <source>
        <strain evidence="3">CBS 583.65</strain>
    </source>
</reference>
<proteinExistence type="predicted"/>
<evidence type="ECO:0000313" key="3">
    <source>
        <dbReference type="Proteomes" id="UP000184073"/>
    </source>
</evidence>
<accession>A0A1L9P3D3</accession>
<dbReference type="Proteomes" id="UP000184073">
    <property type="component" value="Unassembled WGS sequence"/>
</dbReference>
<dbReference type="RefSeq" id="XP_040661686.1">
    <property type="nucleotide sequence ID" value="XM_040805983.1"/>
</dbReference>
<feature type="compositionally biased region" description="Polar residues" evidence="1">
    <location>
        <begin position="65"/>
        <end position="83"/>
    </location>
</feature>
<feature type="region of interest" description="Disordered" evidence="1">
    <location>
        <begin position="40"/>
        <end position="83"/>
    </location>
</feature>
<organism evidence="2 3">
    <name type="scientific">Aspergillus versicolor CBS 583.65</name>
    <dbReference type="NCBI Taxonomy" id="1036611"/>
    <lineage>
        <taxon>Eukaryota</taxon>
        <taxon>Fungi</taxon>
        <taxon>Dikarya</taxon>
        <taxon>Ascomycota</taxon>
        <taxon>Pezizomycotina</taxon>
        <taxon>Eurotiomycetes</taxon>
        <taxon>Eurotiomycetidae</taxon>
        <taxon>Eurotiales</taxon>
        <taxon>Aspergillaceae</taxon>
        <taxon>Aspergillus</taxon>
        <taxon>Aspergillus subgen. Nidulantes</taxon>
    </lineage>
</organism>
<dbReference type="OrthoDB" id="4497633at2759"/>
<dbReference type="VEuPathDB" id="FungiDB:ASPVEDRAFT_122429"/>
<gene>
    <name evidence="2" type="ORF">ASPVEDRAFT_122429</name>
</gene>
<feature type="region of interest" description="Disordered" evidence="1">
    <location>
        <begin position="1"/>
        <end position="25"/>
    </location>
</feature>
<evidence type="ECO:0000256" key="1">
    <source>
        <dbReference type="SAM" id="MobiDB-lite"/>
    </source>
</evidence>
<keyword evidence="3" id="KW-1185">Reference proteome</keyword>
<sequence length="83" mass="9047">MPKGPISSPPLQPKKAHSIVDDDAPIDDYENAVHECENENENVHMLADEPNIAAARRANKPGPTNPNQEKGGTGSQNRLKSRH</sequence>
<dbReference type="GeneID" id="63721494"/>
<protein>
    <submittedName>
        <fullName evidence="2">Uncharacterized protein</fullName>
    </submittedName>
</protein>
<dbReference type="EMBL" id="KV878125">
    <property type="protein sequence ID" value="OJI95923.1"/>
    <property type="molecule type" value="Genomic_DNA"/>
</dbReference>
<dbReference type="AlphaFoldDB" id="A0A1L9P3D3"/>
<name>A0A1L9P3D3_ASPVE</name>